<dbReference type="GO" id="GO:0016811">
    <property type="term" value="F:hydrolase activity, acting on carbon-nitrogen (but not peptide) bonds, in linear amides"/>
    <property type="evidence" value="ECO:0007669"/>
    <property type="project" value="InterPro"/>
</dbReference>
<dbReference type="InterPro" id="IPR008901">
    <property type="entry name" value="ACER"/>
</dbReference>
<keyword evidence="7" id="KW-0479">Metal-binding</keyword>
<dbReference type="GO" id="GO:0005789">
    <property type="term" value="C:endoplasmic reticulum membrane"/>
    <property type="evidence" value="ECO:0007669"/>
    <property type="project" value="TreeGrafter"/>
</dbReference>
<evidence type="ECO:0000256" key="5">
    <source>
        <dbReference type="ARBA" id="ARBA00022989"/>
    </source>
</evidence>
<evidence type="ECO:0000256" key="6">
    <source>
        <dbReference type="ARBA" id="ARBA00023136"/>
    </source>
</evidence>
<evidence type="ECO:0000256" key="8">
    <source>
        <dbReference type="PIRSR" id="PIRSR608901-2"/>
    </source>
</evidence>
<feature type="binding site" evidence="7">
    <location>
        <position position="17"/>
    </location>
    <ligand>
        <name>Ca(2+)</name>
        <dbReference type="ChEBI" id="CHEBI:29108"/>
    </ligand>
</feature>
<dbReference type="EMBL" id="JBGBPQ010000012">
    <property type="protein sequence ID" value="KAL1514778.1"/>
    <property type="molecule type" value="Genomic_DNA"/>
</dbReference>
<keyword evidence="11" id="KW-1185">Reference proteome</keyword>
<evidence type="ECO:0000313" key="11">
    <source>
        <dbReference type="Proteomes" id="UP001515480"/>
    </source>
</evidence>
<evidence type="ECO:0000256" key="1">
    <source>
        <dbReference type="ARBA" id="ARBA00004141"/>
    </source>
</evidence>
<keyword evidence="3 9" id="KW-0812">Transmembrane</keyword>
<reference evidence="10 11" key="1">
    <citation type="journal article" date="2024" name="Science">
        <title>Giant polyketide synthase enzymes in the biosynthesis of giant marine polyether toxins.</title>
        <authorList>
            <person name="Fallon T.R."/>
            <person name="Shende V.V."/>
            <person name="Wierzbicki I.H."/>
            <person name="Pendleton A.L."/>
            <person name="Watervoot N.F."/>
            <person name="Auber R.P."/>
            <person name="Gonzalez D.J."/>
            <person name="Wisecaver J.H."/>
            <person name="Moore B.S."/>
        </authorList>
    </citation>
    <scope>NUCLEOTIDE SEQUENCE [LARGE SCALE GENOMIC DNA]</scope>
    <source>
        <strain evidence="10 11">12B1</strain>
    </source>
</reference>
<feature type="transmembrane region" description="Helical" evidence="9">
    <location>
        <begin position="220"/>
        <end position="239"/>
    </location>
</feature>
<gene>
    <name evidence="10" type="ORF">AB1Y20_003864</name>
</gene>
<feature type="binding site" evidence="7">
    <location>
        <position position="28"/>
    </location>
    <ligand>
        <name>Ca(2+)</name>
        <dbReference type="ChEBI" id="CHEBI:29108"/>
    </ligand>
</feature>
<dbReference type="PANTHER" id="PTHR46187:SF3">
    <property type="entry name" value="ALKALINE CERAMIDASE 3"/>
    <property type="match status" value="1"/>
</dbReference>
<feature type="transmembrane region" description="Helical" evidence="9">
    <location>
        <begin position="151"/>
        <end position="170"/>
    </location>
</feature>
<evidence type="ECO:0000256" key="3">
    <source>
        <dbReference type="ARBA" id="ARBA00022692"/>
    </source>
</evidence>
<feature type="transmembrane region" description="Helical" evidence="9">
    <location>
        <begin position="182"/>
        <end position="200"/>
    </location>
</feature>
<dbReference type="PANTHER" id="PTHR46187">
    <property type="entry name" value="ALKALINE CERAMIDASE 3"/>
    <property type="match status" value="1"/>
</dbReference>
<dbReference type="GO" id="GO:0046872">
    <property type="term" value="F:metal ion binding"/>
    <property type="evidence" value="ECO:0007669"/>
    <property type="project" value="UniProtKB-KW"/>
</dbReference>
<accession>A0AB34J530</accession>
<feature type="transmembrane region" description="Helical" evidence="9">
    <location>
        <begin position="126"/>
        <end position="145"/>
    </location>
</feature>
<feature type="binding site" evidence="8">
    <location>
        <position position="76"/>
    </location>
    <ligand>
        <name>Zn(2+)</name>
        <dbReference type="ChEBI" id="CHEBI:29105"/>
        <note>catalytic</note>
    </ligand>
</feature>
<name>A0AB34J530_PRYPA</name>
<evidence type="ECO:0000256" key="7">
    <source>
        <dbReference type="PIRSR" id="PIRSR608901-1"/>
    </source>
</evidence>
<dbReference type="Pfam" id="PF05875">
    <property type="entry name" value="Ceramidase"/>
    <property type="match status" value="1"/>
</dbReference>
<comment type="subcellular location">
    <subcellularLocation>
        <location evidence="1">Membrane</location>
        <topology evidence="1">Multi-pass membrane protein</topology>
    </subcellularLocation>
</comment>
<keyword evidence="7" id="KW-0106">Calcium</keyword>
<feature type="binding site" evidence="8">
    <location>
        <position position="222"/>
    </location>
    <ligand>
        <name>Zn(2+)</name>
        <dbReference type="ChEBI" id="CHEBI:29105"/>
        <note>catalytic</note>
    </ligand>
</feature>
<evidence type="ECO:0000256" key="9">
    <source>
        <dbReference type="SAM" id="Phobius"/>
    </source>
</evidence>
<protein>
    <recommendedName>
        <fullName evidence="12">Alkaline ceramidase</fullName>
    </recommendedName>
</protein>
<dbReference type="Proteomes" id="UP001515480">
    <property type="component" value="Unassembled WGS sequence"/>
</dbReference>
<comment type="cofactor">
    <cofactor evidence="8">
        <name>Zn(2+)</name>
        <dbReference type="ChEBI" id="CHEBI:29105"/>
    </cofactor>
</comment>
<feature type="binding site" evidence="8">
    <location>
        <position position="218"/>
    </location>
    <ligand>
        <name>Zn(2+)</name>
        <dbReference type="ChEBI" id="CHEBI:29105"/>
        <note>catalytic</note>
    </ligand>
</feature>
<comment type="similarity">
    <text evidence="2">Belongs to the alkaline ceramidase family.</text>
</comment>
<evidence type="ECO:0000313" key="10">
    <source>
        <dbReference type="EMBL" id="KAL1514778.1"/>
    </source>
</evidence>
<comment type="caution">
    <text evidence="10">The sequence shown here is derived from an EMBL/GenBank/DDBJ whole genome shotgun (WGS) entry which is preliminary data.</text>
</comment>
<feature type="transmembrane region" description="Helical" evidence="9">
    <location>
        <begin position="29"/>
        <end position="48"/>
    </location>
</feature>
<proteinExistence type="inferred from homology"/>
<keyword evidence="4" id="KW-0378">Hydrolase</keyword>
<evidence type="ECO:0000256" key="2">
    <source>
        <dbReference type="ARBA" id="ARBA00009780"/>
    </source>
</evidence>
<evidence type="ECO:0008006" key="12">
    <source>
        <dbReference type="Google" id="ProtNLM"/>
    </source>
</evidence>
<keyword evidence="8" id="KW-0862">Zinc</keyword>
<evidence type="ECO:0000256" key="4">
    <source>
        <dbReference type="ARBA" id="ARBA00022801"/>
    </source>
</evidence>
<feature type="transmembrane region" description="Helical" evidence="9">
    <location>
        <begin position="60"/>
        <end position="77"/>
    </location>
</feature>
<feature type="transmembrane region" description="Helical" evidence="9">
    <location>
        <begin position="89"/>
        <end position="106"/>
    </location>
</feature>
<organism evidence="10 11">
    <name type="scientific">Prymnesium parvum</name>
    <name type="common">Toxic golden alga</name>
    <dbReference type="NCBI Taxonomy" id="97485"/>
    <lineage>
        <taxon>Eukaryota</taxon>
        <taxon>Haptista</taxon>
        <taxon>Haptophyta</taxon>
        <taxon>Prymnesiophyceae</taxon>
        <taxon>Prymnesiales</taxon>
        <taxon>Prymnesiaceae</taxon>
        <taxon>Prymnesium</taxon>
    </lineage>
</organism>
<sequence length="271" mass="28725">MPAGYWGPPTASTNFCERDYFHSHYVAELANTLSSVPIALVGVAGLVLCRRQRLHRTQAAAYAAIATVGVGSVAFHATLLRTGQVLDELPMLWGVLSLICVVVETADARAAARGAPPRRGAAAHRLMRAALGAYSLTSACLYFAAGFALFIAMYAFSVLALVLLALASLFRSPAPAAQLPKRLLVAAAFTYAGGFLLLWLPGELLCHSLPIMERLPMHALFHLTSAAGPHLGLTAFALARYEHENPTAPPSRLFAGLPAIERGAALIDKVA</sequence>
<keyword evidence="6 9" id="KW-0472">Membrane</keyword>
<dbReference type="GO" id="GO:0046514">
    <property type="term" value="P:ceramide catabolic process"/>
    <property type="evidence" value="ECO:0007669"/>
    <property type="project" value="TreeGrafter"/>
</dbReference>
<keyword evidence="5 9" id="KW-1133">Transmembrane helix</keyword>
<dbReference type="GO" id="GO:0046513">
    <property type="term" value="P:ceramide biosynthetic process"/>
    <property type="evidence" value="ECO:0007669"/>
    <property type="project" value="TreeGrafter"/>
</dbReference>
<dbReference type="AlphaFoldDB" id="A0AB34J530"/>